<evidence type="ECO:0000313" key="4">
    <source>
        <dbReference type="Proteomes" id="UP001153321"/>
    </source>
</evidence>
<evidence type="ECO:0000313" key="3">
    <source>
        <dbReference type="EMBL" id="CAH1643835.1"/>
    </source>
</evidence>
<gene>
    <name evidence="3" type="ORF">SPLIT_LOCUS9189</name>
</gene>
<dbReference type="Pfam" id="PF09588">
    <property type="entry name" value="YqaJ"/>
    <property type="match status" value="1"/>
</dbReference>
<keyword evidence="4" id="KW-1185">Reference proteome</keyword>
<dbReference type="InterPro" id="IPR051703">
    <property type="entry name" value="NF-kappa-B_Signaling_Reg"/>
</dbReference>
<sequence>MNPTNKLAYIRHKYSGPRKSRKKVQAAFKRHHESSSSDLYRVEAWRNKKQKIVERTVDCSVVISSHTTQDHQLSNLSIADDTPKTYSRGIPEIRYEAIACSSSSNTVESVTEQAKTVDFDWPQPDSETEAYQLTVERTSSDNLSGLEGYRIVDLKHVIQWAFQMENHRQSCESSQIEYISEQRKGFHSLLTFKCSMCNKIWQQSTEKKQKINTAFVWATVTAGSYYTQAAHITSLMDIPTMTGQTFRLIEKQLGNVWHEHLAEEIKKAGEQERSIAIDKGNVSSDGIPYITVYVDGGWLKRSYGHNFDSSSGMACIIGKETKKCLYLGVRNKYCYTCQYYERTGTDAKSHGCCKNFTGPSTAMESDIIVEGFQQSENMHNLRYLSFIGDGDSSVFANLKEKVSYGNQIKKIECKNHVIKNYTSALYKILGNTKLPLYGRNILKPKLMKLTLVARKIIVHNSNESGSMADDLRNSPLHVFGQHEKCKEYYCSVKQLPPDENKQQDNQVEILRNTAPEVWALIYAANERIALKARRLSNETTNVAENFMSVINKFNCGKRLSLGKGGSYQRRVHVAGLSHSVGHKWHQTAWKKKTTESPGQYFKKYVHQKERSRLRQQKMTRKRLFTEKNKTQPDKDYGPAASDPVDINELELKRLCEVRLLKFQEDTQKVVLIEKQTVGQHDNEKYLLYRSDRLTASQFGMVCKRRNATPCHNHVKCILYKNNICTKDMMYGQQNEHVARSMFIQQYGKTVRPSGLFIDEEFGFLAASPDGIIEAENTIVEIKCFPSLGRKSQNIREASENRNFPIHLENDVLVMNKKHNYYYQVQGQLRITKMNKCYFICFISVTQPLTVIEVNRDDEFISAMMPKLVTFFKTCVLPEIILRRVEKNAKCLDIKELKAKTTSSTI</sequence>
<organism evidence="3 4">
    <name type="scientific">Spodoptera littoralis</name>
    <name type="common">Egyptian cotton leafworm</name>
    <dbReference type="NCBI Taxonomy" id="7109"/>
    <lineage>
        <taxon>Eukaryota</taxon>
        <taxon>Metazoa</taxon>
        <taxon>Ecdysozoa</taxon>
        <taxon>Arthropoda</taxon>
        <taxon>Hexapoda</taxon>
        <taxon>Insecta</taxon>
        <taxon>Pterygota</taxon>
        <taxon>Neoptera</taxon>
        <taxon>Endopterygota</taxon>
        <taxon>Lepidoptera</taxon>
        <taxon>Glossata</taxon>
        <taxon>Ditrysia</taxon>
        <taxon>Noctuoidea</taxon>
        <taxon>Noctuidae</taxon>
        <taxon>Amphipyrinae</taxon>
        <taxon>Spodoptera</taxon>
    </lineage>
</organism>
<feature type="domain" description="Mutator-like transposase" evidence="2">
    <location>
        <begin position="148"/>
        <end position="490"/>
    </location>
</feature>
<name>A0A9P0N719_SPOLI</name>
<dbReference type="PANTHER" id="PTHR46609">
    <property type="entry name" value="EXONUCLEASE, PHAGE-TYPE/RECB, C-TERMINAL DOMAIN-CONTAINING PROTEIN"/>
    <property type="match status" value="1"/>
</dbReference>
<reference evidence="3" key="1">
    <citation type="submission" date="2022-02" db="EMBL/GenBank/DDBJ databases">
        <authorList>
            <person name="King R."/>
        </authorList>
    </citation>
    <scope>NUCLEOTIDE SEQUENCE</scope>
</reference>
<dbReference type="InterPro" id="IPR011335">
    <property type="entry name" value="Restrct_endonuc-II-like"/>
</dbReference>
<accession>A0A9P0N719</accession>
<dbReference type="Pfam" id="PF20700">
    <property type="entry name" value="Mutator"/>
    <property type="match status" value="1"/>
</dbReference>
<dbReference type="GO" id="GO:0006281">
    <property type="term" value="P:DNA repair"/>
    <property type="evidence" value="ECO:0007669"/>
    <property type="project" value="UniProtKB-ARBA"/>
</dbReference>
<dbReference type="PANTHER" id="PTHR46609:SF8">
    <property type="entry name" value="YQAJ VIRAL RECOMBINASE DOMAIN-CONTAINING PROTEIN"/>
    <property type="match status" value="1"/>
</dbReference>
<dbReference type="CDD" id="cd22343">
    <property type="entry name" value="PDDEXK_lambda_exonuclease-like"/>
    <property type="match status" value="1"/>
</dbReference>
<feature type="domain" description="YqaJ viral recombinase" evidence="1">
    <location>
        <begin position="684"/>
        <end position="833"/>
    </location>
</feature>
<dbReference type="InterPro" id="IPR049012">
    <property type="entry name" value="Mutator_transp_dom"/>
</dbReference>
<dbReference type="InterPro" id="IPR011604">
    <property type="entry name" value="PDDEXK-like_dom_sf"/>
</dbReference>
<proteinExistence type="predicted"/>
<protein>
    <recommendedName>
        <fullName evidence="5">YqaJ viral recombinase domain-containing protein</fullName>
    </recommendedName>
</protein>
<dbReference type="InterPro" id="IPR019080">
    <property type="entry name" value="YqaJ_viral_recombinase"/>
</dbReference>
<evidence type="ECO:0008006" key="5">
    <source>
        <dbReference type="Google" id="ProtNLM"/>
    </source>
</evidence>
<dbReference type="EMBL" id="LR824561">
    <property type="protein sequence ID" value="CAH1643835.1"/>
    <property type="molecule type" value="Genomic_DNA"/>
</dbReference>
<evidence type="ECO:0000259" key="1">
    <source>
        <dbReference type="Pfam" id="PF09588"/>
    </source>
</evidence>
<dbReference type="Proteomes" id="UP001153321">
    <property type="component" value="Chromosome 30"/>
</dbReference>
<evidence type="ECO:0000259" key="2">
    <source>
        <dbReference type="Pfam" id="PF20700"/>
    </source>
</evidence>
<dbReference type="AlphaFoldDB" id="A0A9P0N719"/>
<dbReference type="SUPFAM" id="SSF52980">
    <property type="entry name" value="Restriction endonuclease-like"/>
    <property type="match status" value="1"/>
</dbReference>
<dbReference type="Gene3D" id="3.90.320.10">
    <property type="match status" value="1"/>
</dbReference>